<feature type="compositionally biased region" description="Gly residues" evidence="1">
    <location>
        <begin position="1"/>
        <end position="14"/>
    </location>
</feature>
<name>A0A7V4G9X3_9BACT</name>
<reference evidence="2" key="1">
    <citation type="journal article" date="2020" name="mSystems">
        <title>Genome- and Community-Level Interaction Insights into Carbon Utilization and Element Cycling Functions of Hydrothermarchaeota in Hydrothermal Sediment.</title>
        <authorList>
            <person name="Zhou Z."/>
            <person name="Liu Y."/>
            <person name="Xu W."/>
            <person name="Pan J."/>
            <person name="Luo Z.H."/>
            <person name="Li M."/>
        </authorList>
    </citation>
    <scope>NUCLEOTIDE SEQUENCE [LARGE SCALE GENOMIC DNA]</scope>
    <source>
        <strain evidence="2">SpSt-548</strain>
    </source>
</reference>
<dbReference type="AlphaFoldDB" id="A0A7V4G9X3"/>
<organism evidence="2">
    <name type="scientific">Desulfobacca acetoxidans</name>
    <dbReference type="NCBI Taxonomy" id="60893"/>
    <lineage>
        <taxon>Bacteria</taxon>
        <taxon>Pseudomonadati</taxon>
        <taxon>Thermodesulfobacteriota</taxon>
        <taxon>Desulfobaccia</taxon>
        <taxon>Desulfobaccales</taxon>
        <taxon>Desulfobaccaceae</taxon>
        <taxon>Desulfobacca</taxon>
    </lineage>
</organism>
<sequence length="349" mass="37318">MLPGGGAGPGGAGPGLREDDGGGPAARVVAALTAGAGGAPEWVRLLPRGEVPLGDDREPLWVDEEALAAMVAHFRERGLDLVVDYEHQTLSGHKAPAAGWIRELSAREDGLWARVEWTATARRHIGAREYRYFSPVLRLEEGSRRPLALLHAGLTNTPAINGLTPLVAKNRSGQPTAGTRQWGPGAAADLAVDGQPRENLELLEELAVLLDLPENAGVSTVRGALLALKGNLEHLSRVQGELTALRSQLAEKAVQDEVRAAIKVGKIQPCQRDSALRFARQDLEAFRSFVKNALPQVPMGRLPLEPDCPPEAPASQGLTPQQLLLCESMGIAPEAFKAQEARLRGEKLL</sequence>
<comment type="caution">
    <text evidence="2">The sequence shown here is derived from an EMBL/GenBank/DDBJ whole genome shotgun (WGS) entry which is preliminary data.</text>
</comment>
<dbReference type="InterPro" id="IPR012106">
    <property type="entry name" value="Phage_Mu_Gp1"/>
</dbReference>
<gene>
    <name evidence="2" type="ORF">ENT08_10105</name>
</gene>
<feature type="region of interest" description="Disordered" evidence="1">
    <location>
        <begin position="1"/>
        <end position="23"/>
    </location>
</feature>
<evidence type="ECO:0000256" key="1">
    <source>
        <dbReference type="SAM" id="MobiDB-lite"/>
    </source>
</evidence>
<evidence type="ECO:0000313" key="2">
    <source>
        <dbReference type="EMBL" id="HGS06064.1"/>
    </source>
</evidence>
<evidence type="ECO:0008006" key="3">
    <source>
        <dbReference type="Google" id="ProtNLM"/>
    </source>
</evidence>
<accession>A0A7V4G9X3</accession>
<dbReference type="EMBL" id="DSXI01000600">
    <property type="protein sequence ID" value="HGS06064.1"/>
    <property type="molecule type" value="Genomic_DNA"/>
</dbReference>
<protein>
    <recommendedName>
        <fullName evidence="3">Mu-like prophage I protein</fullName>
    </recommendedName>
</protein>
<proteinExistence type="predicted"/>
<dbReference type="Pfam" id="PF10123">
    <property type="entry name" value="Mu-like_Pro"/>
    <property type="match status" value="1"/>
</dbReference>